<name>A0ABV0P2Z8_9TELE</name>
<dbReference type="Pfam" id="PF14724">
    <property type="entry name" value="mit_SMPDase"/>
    <property type="match status" value="1"/>
</dbReference>
<evidence type="ECO:0000313" key="2">
    <source>
        <dbReference type="Proteomes" id="UP001476798"/>
    </source>
</evidence>
<gene>
    <name evidence="1" type="ORF">GOODEAATRI_010173</name>
</gene>
<dbReference type="InterPro" id="IPR024129">
    <property type="entry name" value="Sphingomy_SMPD4"/>
</dbReference>
<reference evidence="1 2" key="1">
    <citation type="submission" date="2021-06" db="EMBL/GenBank/DDBJ databases">
        <authorList>
            <person name="Palmer J.M."/>
        </authorList>
    </citation>
    <scope>NUCLEOTIDE SEQUENCE [LARGE SCALE GENOMIC DNA]</scope>
    <source>
        <strain evidence="1 2">GA_2019</strain>
        <tissue evidence="1">Muscle</tissue>
    </source>
</reference>
<dbReference type="EMBL" id="JAHRIO010060558">
    <property type="protein sequence ID" value="MEQ2178074.1"/>
    <property type="molecule type" value="Genomic_DNA"/>
</dbReference>
<evidence type="ECO:0000313" key="1">
    <source>
        <dbReference type="EMBL" id="MEQ2178074.1"/>
    </source>
</evidence>
<sequence>METRFLQVASAELELRNMSTPSLQQPSFLLELHLIFPWLVENVFGSLDGIISGWNLRLLHSRSNEYNVVLDFLNPR</sequence>
<protein>
    <submittedName>
        <fullName evidence="1">Uncharacterized protein</fullName>
    </submittedName>
</protein>
<comment type="caution">
    <text evidence="1">The sequence shown here is derived from an EMBL/GenBank/DDBJ whole genome shotgun (WGS) entry which is preliminary data.</text>
</comment>
<organism evidence="1 2">
    <name type="scientific">Goodea atripinnis</name>
    <dbReference type="NCBI Taxonomy" id="208336"/>
    <lineage>
        <taxon>Eukaryota</taxon>
        <taxon>Metazoa</taxon>
        <taxon>Chordata</taxon>
        <taxon>Craniata</taxon>
        <taxon>Vertebrata</taxon>
        <taxon>Euteleostomi</taxon>
        <taxon>Actinopterygii</taxon>
        <taxon>Neopterygii</taxon>
        <taxon>Teleostei</taxon>
        <taxon>Neoteleostei</taxon>
        <taxon>Acanthomorphata</taxon>
        <taxon>Ovalentaria</taxon>
        <taxon>Atherinomorphae</taxon>
        <taxon>Cyprinodontiformes</taxon>
        <taxon>Goodeidae</taxon>
        <taxon>Goodea</taxon>
    </lineage>
</organism>
<dbReference type="Proteomes" id="UP001476798">
    <property type="component" value="Unassembled WGS sequence"/>
</dbReference>
<proteinExistence type="predicted"/>
<accession>A0ABV0P2Z8</accession>
<keyword evidence="2" id="KW-1185">Reference proteome</keyword>